<dbReference type="OrthoDB" id="9775889at2"/>
<dbReference type="Proteomes" id="UP000198412">
    <property type="component" value="Unassembled WGS sequence"/>
</dbReference>
<gene>
    <name evidence="2" type="ORF">SAMN04488111_0451</name>
</gene>
<evidence type="ECO:0000313" key="2">
    <source>
        <dbReference type="EMBL" id="SNR33416.1"/>
    </source>
</evidence>
<evidence type="ECO:0000256" key="1">
    <source>
        <dbReference type="ARBA" id="ARBA00022729"/>
    </source>
</evidence>
<protein>
    <submittedName>
        <fullName evidence="2">Por secretion system C-terminal sorting domain-containing protein</fullName>
    </submittedName>
</protein>
<dbReference type="AlphaFoldDB" id="A0A238VGP1"/>
<reference evidence="3" key="1">
    <citation type="submission" date="2017-06" db="EMBL/GenBank/DDBJ databases">
        <authorList>
            <person name="Varghese N."/>
            <person name="Submissions S."/>
        </authorList>
    </citation>
    <scope>NUCLEOTIDE SEQUENCE [LARGE SCALE GENOMIC DNA]</scope>
    <source>
        <strain evidence="3">DSM 27993</strain>
    </source>
</reference>
<dbReference type="InterPro" id="IPR026444">
    <property type="entry name" value="Secre_tail"/>
</dbReference>
<dbReference type="EMBL" id="FZNX01000001">
    <property type="protein sequence ID" value="SNR33416.1"/>
    <property type="molecule type" value="Genomic_DNA"/>
</dbReference>
<organism evidence="2 3">
    <name type="scientific">Lutibacter flavus</name>
    <dbReference type="NCBI Taxonomy" id="691689"/>
    <lineage>
        <taxon>Bacteria</taxon>
        <taxon>Pseudomonadati</taxon>
        <taxon>Bacteroidota</taxon>
        <taxon>Flavobacteriia</taxon>
        <taxon>Flavobacteriales</taxon>
        <taxon>Flavobacteriaceae</taxon>
        <taxon>Lutibacter</taxon>
    </lineage>
</organism>
<keyword evidence="1" id="KW-0732">Signal</keyword>
<proteinExistence type="predicted"/>
<accession>A0A238VGP1</accession>
<name>A0A238VGP1_9FLAO</name>
<keyword evidence="3" id="KW-1185">Reference proteome</keyword>
<dbReference type="NCBIfam" id="TIGR04183">
    <property type="entry name" value="Por_Secre_tail"/>
    <property type="match status" value="1"/>
</dbReference>
<sequence length="381" mass="43264">MFNRKPQNIIIIFIVIFSLIKINANTILEIDSNFDKITVNNSNFNSLLETALNNDFKAVVNTNFNSLLKTALNSDFKAVDTTITSGLSNKKLNPSTFINSHNKTQAVYCGAEEYDNSINYSKDDTVFFNCIIWNRGPGKASSGIDPGIDNTWIFIDNCYDSLSGCTEPKPVCGIEPYNKYLLYHIDGTRVYYDCKIWYSAGYMDQTVETPIVPGTTSSWQYESDCNESTECTEPDYGYCGAQMYNEYNIYSIYDTLVYYNNKLYQNSSYIGAGQLPGTDAKWVYQGECIDPTATGRTLSNDDEALKANILLYYNNYKLYYDFTKLNGTSKIICYDTKGSLIFSKEVSNSKNEIIFPTLQQGLYIIRVINDSKMTFKRIIVL</sequence>
<dbReference type="RefSeq" id="WP_089376793.1">
    <property type="nucleotide sequence ID" value="NZ_FZNX01000001.1"/>
</dbReference>
<evidence type="ECO:0000313" key="3">
    <source>
        <dbReference type="Proteomes" id="UP000198412"/>
    </source>
</evidence>